<comment type="caution">
    <text evidence="6">The sequence shown here is derived from an EMBL/GenBank/DDBJ whole genome shotgun (WGS) entry which is preliminary data.</text>
</comment>
<sequence>MNSRLAARWSLLLLTMLLAPVVAHAQIAPPAISASGAGFLTNLQNQFQGATTGWMTQALTLAKGLFVGLAGLDIAWTGINWLLKKNDLSDFIAAFVLKMLSLAFFYMLLAEAPTWIPMIINSFKSAGSSVGAASPASASPALDPSTVFGQGFGISNAMWTVEGKVSSVMHPIDSLGFFLGTVLASIMVMAAYALLAVQILIANIESYLIIGGGALLLGFNGSKWTQPFAEKYFGYAFSIGIKLFVLYLITGLGQSLADGWIATLQGFATNPHTFSPQAPIAIGVSSLVYGAMGVTVPGIASSMLNGSPSMSLGNTMGAAAGVAGGVAGAGAAAVAGYAGAVGAAQGGLNKLAGLVGAGTAGSGAAAGGIGGADKLASLGAMTGAGGGSPGSIGGSKPGTSPAGSVGGVGGAPGGPASGAPSKGVADAGRMGNSGAGAGKGTVTPNTAATGAKAQSMMTDKLTQGQLQTGPASPLSARLKQDGQSGAGAAPANGGADMLGAPNLPTGAGAGDAGTQAGEKGDEGKSPWNVMKDGLGRAAGTKDDIARHEGGGGGIQIRLGHSE</sequence>
<keyword evidence="3 5" id="KW-0472">Membrane</keyword>
<feature type="transmembrane region" description="Helical" evidence="5">
    <location>
        <begin position="207"/>
        <end position="226"/>
    </location>
</feature>
<dbReference type="InterPro" id="IPR007688">
    <property type="entry name" value="Conjugal_tfr_TrbL/VirB6"/>
</dbReference>
<proteinExistence type="predicted"/>
<feature type="compositionally biased region" description="Basic and acidic residues" evidence="4">
    <location>
        <begin position="539"/>
        <end position="549"/>
    </location>
</feature>
<accession>A0A1J5RQF8</accession>
<evidence type="ECO:0000256" key="2">
    <source>
        <dbReference type="ARBA" id="ARBA00022989"/>
    </source>
</evidence>
<feature type="compositionally biased region" description="Gly residues" evidence="4">
    <location>
        <begin position="386"/>
        <end position="396"/>
    </location>
</feature>
<organism evidence="6">
    <name type="scientific">mine drainage metagenome</name>
    <dbReference type="NCBI Taxonomy" id="410659"/>
    <lineage>
        <taxon>unclassified sequences</taxon>
        <taxon>metagenomes</taxon>
        <taxon>ecological metagenomes</taxon>
    </lineage>
</organism>
<evidence type="ECO:0000313" key="6">
    <source>
        <dbReference type="EMBL" id="OIQ97850.1"/>
    </source>
</evidence>
<feature type="transmembrane region" description="Helical" evidence="5">
    <location>
        <begin position="91"/>
        <end position="109"/>
    </location>
</feature>
<keyword evidence="2 5" id="KW-1133">Transmembrane helix</keyword>
<evidence type="ECO:0000256" key="1">
    <source>
        <dbReference type="ARBA" id="ARBA00022692"/>
    </source>
</evidence>
<evidence type="ECO:0000256" key="4">
    <source>
        <dbReference type="SAM" id="MobiDB-lite"/>
    </source>
</evidence>
<name>A0A1J5RQF8_9ZZZZ</name>
<feature type="compositionally biased region" description="Low complexity" evidence="4">
    <location>
        <begin position="482"/>
        <end position="495"/>
    </location>
</feature>
<gene>
    <name evidence="6" type="ORF">GALL_201750</name>
</gene>
<feature type="compositionally biased region" description="Polar residues" evidence="4">
    <location>
        <begin position="455"/>
        <end position="470"/>
    </location>
</feature>
<dbReference type="InterPro" id="IPR014150">
    <property type="entry name" value="Conjugal_tfr_TrbL"/>
</dbReference>
<dbReference type="GO" id="GO:0030255">
    <property type="term" value="P:protein secretion by the type IV secretion system"/>
    <property type="evidence" value="ECO:0007669"/>
    <property type="project" value="InterPro"/>
</dbReference>
<feature type="transmembrane region" description="Helical" evidence="5">
    <location>
        <begin position="175"/>
        <end position="195"/>
    </location>
</feature>
<dbReference type="NCBIfam" id="TIGR02783">
    <property type="entry name" value="TrbL_P"/>
    <property type="match status" value="1"/>
</dbReference>
<evidence type="ECO:0000256" key="5">
    <source>
        <dbReference type="SAM" id="Phobius"/>
    </source>
</evidence>
<feature type="compositionally biased region" description="Gly residues" evidence="4">
    <location>
        <begin position="404"/>
        <end position="416"/>
    </location>
</feature>
<dbReference type="AlphaFoldDB" id="A0A1J5RQF8"/>
<feature type="transmembrane region" description="Helical" evidence="5">
    <location>
        <begin position="232"/>
        <end position="249"/>
    </location>
</feature>
<protein>
    <submittedName>
        <fullName evidence="6">TrbL/VirB6 plasmid conjugal transfer protein</fullName>
    </submittedName>
</protein>
<dbReference type="EMBL" id="MLJW01000127">
    <property type="protein sequence ID" value="OIQ97850.1"/>
    <property type="molecule type" value="Genomic_DNA"/>
</dbReference>
<reference evidence="6" key="1">
    <citation type="submission" date="2016-10" db="EMBL/GenBank/DDBJ databases">
        <title>Sequence of Gallionella enrichment culture.</title>
        <authorList>
            <person name="Poehlein A."/>
            <person name="Muehling M."/>
            <person name="Daniel R."/>
        </authorList>
    </citation>
    <scope>NUCLEOTIDE SEQUENCE</scope>
</reference>
<evidence type="ECO:0000256" key="3">
    <source>
        <dbReference type="ARBA" id="ARBA00023136"/>
    </source>
</evidence>
<keyword evidence="1 5" id="KW-0812">Transmembrane</keyword>
<feature type="transmembrane region" description="Helical" evidence="5">
    <location>
        <begin position="58"/>
        <end position="79"/>
    </location>
</feature>
<dbReference type="Pfam" id="PF04610">
    <property type="entry name" value="TrbL"/>
    <property type="match status" value="1"/>
</dbReference>
<feature type="region of interest" description="Disordered" evidence="4">
    <location>
        <begin position="386"/>
        <end position="562"/>
    </location>
</feature>